<evidence type="ECO:0000256" key="7">
    <source>
        <dbReference type="ARBA" id="ARBA00023237"/>
    </source>
</evidence>
<dbReference type="Proteomes" id="UP000323708">
    <property type="component" value="Unassembled WGS sequence"/>
</dbReference>
<dbReference type="Gene3D" id="2.170.130.10">
    <property type="entry name" value="TonB-dependent receptor, plug domain"/>
    <property type="match status" value="1"/>
</dbReference>
<evidence type="ECO:0000256" key="4">
    <source>
        <dbReference type="ARBA" id="ARBA00022692"/>
    </source>
</evidence>
<evidence type="ECO:0000313" key="14">
    <source>
        <dbReference type="Proteomes" id="UP000323708"/>
    </source>
</evidence>
<dbReference type="InterPro" id="IPR000531">
    <property type="entry name" value="Beta-barrel_TonB"/>
</dbReference>
<dbReference type="InterPro" id="IPR037066">
    <property type="entry name" value="Plug_dom_sf"/>
</dbReference>
<evidence type="ECO:0000256" key="3">
    <source>
        <dbReference type="ARBA" id="ARBA00022452"/>
    </source>
</evidence>
<evidence type="ECO:0000256" key="2">
    <source>
        <dbReference type="ARBA" id="ARBA00022448"/>
    </source>
</evidence>
<protein>
    <submittedName>
        <fullName evidence="13">TonB-dependent receptor</fullName>
    </submittedName>
</protein>
<evidence type="ECO:0000313" key="13">
    <source>
        <dbReference type="EMBL" id="KAA1189663.1"/>
    </source>
</evidence>
<organism evidence="13 14">
    <name type="scientific">Pseudohalioglobus sediminis</name>
    <dbReference type="NCBI Taxonomy" id="2606449"/>
    <lineage>
        <taxon>Bacteria</taxon>
        <taxon>Pseudomonadati</taxon>
        <taxon>Pseudomonadota</taxon>
        <taxon>Gammaproteobacteria</taxon>
        <taxon>Cellvibrionales</taxon>
        <taxon>Halieaceae</taxon>
        <taxon>Pseudohalioglobus</taxon>
    </lineage>
</organism>
<dbReference type="GO" id="GO:0009279">
    <property type="term" value="C:cell outer membrane"/>
    <property type="evidence" value="ECO:0007669"/>
    <property type="project" value="UniProtKB-SubCell"/>
</dbReference>
<feature type="region of interest" description="Disordered" evidence="10">
    <location>
        <begin position="273"/>
        <end position="311"/>
    </location>
</feature>
<dbReference type="InterPro" id="IPR039426">
    <property type="entry name" value="TonB-dep_rcpt-like"/>
</dbReference>
<dbReference type="PROSITE" id="PS52016">
    <property type="entry name" value="TONB_DEPENDENT_REC_3"/>
    <property type="match status" value="1"/>
</dbReference>
<dbReference type="Pfam" id="PF07715">
    <property type="entry name" value="Plug"/>
    <property type="match status" value="1"/>
</dbReference>
<keyword evidence="13" id="KW-0675">Receptor</keyword>
<feature type="domain" description="TonB-dependent receptor-like beta-barrel" evidence="11">
    <location>
        <begin position="302"/>
        <end position="677"/>
    </location>
</feature>
<proteinExistence type="inferred from homology"/>
<evidence type="ECO:0000259" key="12">
    <source>
        <dbReference type="Pfam" id="PF07715"/>
    </source>
</evidence>
<evidence type="ECO:0000256" key="9">
    <source>
        <dbReference type="RuleBase" id="RU003357"/>
    </source>
</evidence>
<feature type="region of interest" description="Disordered" evidence="10">
    <location>
        <begin position="204"/>
        <end position="236"/>
    </location>
</feature>
<comment type="caution">
    <text evidence="13">The sequence shown here is derived from an EMBL/GenBank/DDBJ whole genome shotgun (WGS) entry which is preliminary data.</text>
</comment>
<comment type="similarity">
    <text evidence="8 9">Belongs to the TonB-dependent receptor family.</text>
</comment>
<dbReference type="GO" id="GO:0015344">
    <property type="term" value="F:siderophore uptake transmembrane transporter activity"/>
    <property type="evidence" value="ECO:0007669"/>
    <property type="project" value="TreeGrafter"/>
</dbReference>
<reference evidence="13 14" key="1">
    <citation type="submission" date="2019-09" db="EMBL/GenBank/DDBJ databases">
        <authorList>
            <person name="Chen X.-Y."/>
        </authorList>
    </citation>
    <scope>NUCLEOTIDE SEQUENCE [LARGE SCALE GENOMIC DNA]</scope>
    <source>
        <strain evidence="13 14">NY5</strain>
    </source>
</reference>
<dbReference type="PANTHER" id="PTHR30069:SF40">
    <property type="entry name" value="TONB-DEPENDENT RECEPTOR NMB0964-RELATED"/>
    <property type="match status" value="1"/>
</dbReference>
<name>A0A5B0WRS9_9GAMM</name>
<gene>
    <name evidence="13" type="ORF">F0M18_15045</name>
</gene>
<evidence type="ECO:0000256" key="10">
    <source>
        <dbReference type="SAM" id="MobiDB-lite"/>
    </source>
</evidence>
<evidence type="ECO:0000256" key="1">
    <source>
        <dbReference type="ARBA" id="ARBA00004571"/>
    </source>
</evidence>
<keyword evidence="6 8" id="KW-0472">Membrane</keyword>
<feature type="compositionally biased region" description="Basic and acidic residues" evidence="10">
    <location>
        <begin position="208"/>
        <end position="231"/>
    </location>
</feature>
<dbReference type="Gene3D" id="2.40.170.20">
    <property type="entry name" value="TonB-dependent receptor, beta-barrel domain"/>
    <property type="match status" value="1"/>
</dbReference>
<dbReference type="PANTHER" id="PTHR30069">
    <property type="entry name" value="TONB-DEPENDENT OUTER MEMBRANE RECEPTOR"/>
    <property type="match status" value="1"/>
</dbReference>
<sequence length="708" mass="76655">MKRLVPIAVAVAAANAAAEQLPLEHVLVSVPLHKKTAETALPVTVLSGDALSRAAASTLGDTLGTTPGLANASFGPGVGQPVIRGQQGARVTVLQNGTSSADASNLSADHAVSVEPLLADSIEILRGPATLLYGGGAIGGVVNVLDNRIPTSLPDEPTGAVEYRHDSATDMDNVVARFDGSSGNLAIHADALYRDWNDMDIPGYASTEAEHDDHDEDHEAHEAGEEGERKGVLANTGGRTKSLTLGGSYHFDSGFFGLAVNRLENRYGIPAGAHADHEHEDHDEDEHLEDEEHLDDEEHHEEDEHGHGDGVTLDVEQTRYDAALHWHEPFAGVEVFRGFLTYTDYEHSEIEGSGEIGTTYANEAWEGRLELVHDTVANFHGVIGAQLISGEFSALGEEAFIPVTDNQELGLFLLEDYHSGDWTFELGARYDYAERDPDTYAADSNSFNSLSASGSALWDLTPAWQLGLALSLAERAPTTEELYSNVEARDAEELVVHAATNAIEIGNAALDTETSRNVDFSIDWQGDGHHVAINLYYNDFRDYIGLMSTGTEVDEVAVYVYDQEDASFWGIELDTDFTLAAIGPGDLRLGLFGDLTRGELESGGDVPRLPPRRLGARLNWVSESWDVWGRVVDAADQNRPGDNEAATEGYTRWDLGVDYRLPVGGGDLVTFVNFNNVTDEEIRLSTSFLRDIAPEAGRSIEAGIRYSF</sequence>
<dbReference type="GO" id="GO:0044718">
    <property type="term" value="P:siderophore transmembrane transport"/>
    <property type="evidence" value="ECO:0007669"/>
    <property type="project" value="TreeGrafter"/>
</dbReference>
<evidence type="ECO:0000259" key="11">
    <source>
        <dbReference type="Pfam" id="PF00593"/>
    </source>
</evidence>
<accession>A0A5B0WRS9</accession>
<evidence type="ECO:0000256" key="8">
    <source>
        <dbReference type="PROSITE-ProRule" id="PRU01360"/>
    </source>
</evidence>
<dbReference type="SUPFAM" id="SSF56935">
    <property type="entry name" value="Porins"/>
    <property type="match status" value="1"/>
</dbReference>
<keyword evidence="14" id="KW-1185">Reference proteome</keyword>
<dbReference type="InterPro" id="IPR036942">
    <property type="entry name" value="Beta-barrel_TonB_sf"/>
</dbReference>
<evidence type="ECO:0000256" key="6">
    <source>
        <dbReference type="ARBA" id="ARBA00023136"/>
    </source>
</evidence>
<keyword evidence="2 8" id="KW-0813">Transport</keyword>
<keyword evidence="3 8" id="KW-1134">Transmembrane beta strand</keyword>
<dbReference type="EMBL" id="VTUX01000007">
    <property type="protein sequence ID" value="KAA1189663.1"/>
    <property type="molecule type" value="Genomic_DNA"/>
</dbReference>
<evidence type="ECO:0000256" key="5">
    <source>
        <dbReference type="ARBA" id="ARBA00023077"/>
    </source>
</evidence>
<dbReference type="InterPro" id="IPR012910">
    <property type="entry name" value="Plug_dom"/>
</dbReference>
<comment type="subcellular location">
    <subcellularLocation>
        <location evidence="1 8">Cell outer membrane</location>
        <topology evidence="1 8">Multi-pass membrane protein</topology>
    </subcellularLocation>
</comment>
<dbReference type="Pfam" id="PF00593">
    <property type="entry name" value="TonB_dep_Rec_b-barrel"/>
    <property type="match status" value="1"/>
</dbReference>
<keyword evidence="5 9" id="KW-0798">TonB box</keyword>
<feature type="compositionally biased region" description="Acidic residues" evidence="10">
    <location>
        <begin position="281"/>
        <end position="301"/>
    </location>
</feature>
<feature type="domain" description="TonB-dependent receptor plug" evidence="12">
    <location>
        <begin position="37"/>
        <end position="141"/>
    </location>
</feature>
<keyword evidence="4 8" id="KW-0812">Transmembrane</keyword>
<dbReference type="RefSeq" id="WP_149612273.1">
    <property type="nucleotide sequence ID" value="NZ_VTUX01000007.1"/>
</dbReference>
<dbReference type="AlphaFoldDB" id="A0A5B0WRS9"/>
<keyword evidence="7 8" id="KW-0998">Cell outer membrane</keyword>